<evidence type="ECO:0000256" key="10">
    <source>
        <dbReference type="ARBA" id="ARBA00022833"/>
    </source>
</evidence>
<evidence type="ECO:0000256" key="7">
    <source>
        <dbReference type="ARBA" id="ARBA00022670"/>
    </source>
</evidence>
<evidence type="ECO:0000256" key="2">
    <source>
        <dbReference type="ARBA" id="ARBA00001947"/>
    </source>
</evidence>
<dbReference type="Gene3D" id="1.10.390.10">
    <property type="entry name" value="Neutral Protease Domain 2"/>
    <property type="match status" value="1"/>
</dbReference>
<dbReference type="GO" id="GO:0043171">
    <property type="term" value="P:peptide catabolic process"/>
    <property type="evidence" value="ECO:0007669"/>
    <property type="project" value="TreeGrafter"/>
</dbReference>
<evidence type="ECO:0000256" key="8">
    <source>
        <dbReference type="ARBA" id="ARBA00022723"/>
    </source>
</evidence>
<comment type="similarity">
    <text evidence="3">Belongs to the peptidase M1 family.</text>
</comment>
<comment type="cofactor">
    <cofactor evidence="2">
        <name>Zn(2+)</name>
        <dbReference type="ChEBI" id="CHEBI:29105"/>
    </cofactor>
</comment>
<dbReference type="SUPFAM" id="SSF63737">
    <property type="entry name" value="Leukotriene A4 hydrolase N-terminal domain"/>
    <property type="match status" value="1"/>
</dbReference>
<dbReference type="PANTHER" id="PTHR11533:SF174">
    <property type="entry name" value="PUROMYCIN-SENSITIVE AMINOPEPTIDASE-RELATED"/>
    <property type="match status" value="1"/>
</dbReference>
<dbReference type="GO" id="GO:0005615">
    <property type="term" value="C:extracellular space"/>
    <property type="evidence" value="ECO:0007669"/>
    <property type="project" value="TreeGrafter"/>
</dbReference>
<dbReference type="RefSeq" id="WP_161975167.1">
    <property type="nucleotide sequence ID" value="NZ_BIFR01000001.1"/>
</dbReference>
<dbReference type="PRINTS" id="PR00756">
    <property type="entry name" value="ALADIPTASE"/>
</dbReference>
<dbReference type="Gene3D" id="1.25.10.10">
    <property type="entry name" value="Leucine-rich Repeat Variant"/>
    <property type="match status" value="2"/>
</dbReference>
<dbReference type="GO" id="GO:0005737">
    <property type="term" value="C:cytoplasm"/>
    <property type="evidence" value="ECO:0007669"/>
    <property type="project" value="TreeGrafter"/>
</dbReference>
<evidence type="ECO:0000256" key="5">
    <source>
        <dbReference type="ARBA" id="ARBA00015611"/>
    </source>
</evidence>
<evidence type="ECO:0000256" key="6">
    <source>
        <dbReference type="ARBA" id="ARBA00022438"/>
    </source>
</evidence>
<dbReference type="EMBL" id="BIFR01000001">
    <property type="protein sequence ID" value="GCE10166.1"/>
    <property type="molecule type" value="Genomic_DNA"/>
</dbReference>
<dbReference type="InterPro" id="IPR050344">
    <property type="entry name" value="Peptidase_M1_aminopeptidases"/>
</dbReference>
<organism evidence="17 18">
    <name type="scientific">Tengunoibacter tsumagoiensis</name>
    <dbReference type="NCBI Taxonomy" id="2014871"/>
    <lineage>
        <taxon>Bacteria</taxon>
        <taxon>Bacillati</taxon>
        <taxon>Chloroflexota</taxon>
        <taxon>Ktedonobacteria</taxon>
        <taxon>Ktedonobacterales</taxon>
        <taxon>Dictyobacteraceae</taxon>
        <taxon>Tengunoibacter</taxon>
    </lineage>
</organism>
<evidence type="ECO:0000256" key="4">
    <source>
        <dbReference type="ARBA" id="ARBA00012564"/>
    </source>
</evidence>
<keyword evidence="11" id="KW-0482">Metalloprotease</keyword>
<evidence type="ECO:0000256" key="11">
    <source>
        <dbReference type="ARBA" id="ARBA00023049"/>
    </source>
</evidence>
<dbReference type="Pfam" id="PF13646">
    <property type="entry name" value="HEAT_2"/>
    <property type="match status" value="2"/>
</dbReference>
<dbReference type="Proteomes" id="UP000287352">
    <property type="component" value="Unassembled WGS sequence"/>
</dbReference>
<evidence type="ECO:0000256" key="14">
    <source>
        <dbReference type="SAM" id="Coils"/>
    </source>
</evidence>
<evidence type="ECO:0000259" key="15">
    <source>
        <dbReference type="Pfam" id="PF01433"/>
    </source>
</evidence>
<dbReference type="InterPro" id="IPR001930">
    <property type="entry name" value="Peptidase_M1"/>
</dbReference>
<feature type="coiled-coil region" evidence="14">
    <location>
        <begin position="854"/>
        <end position="888"/>
    </location>
</feature>
<evidence type="ECO:0000256" key="3">
    <source>
        <dbReference type="ARBA" id="ARBA00010136"/>
    </source>
</evidence>
<evidence type="ECO:0000256" key="9">
    <source>
        <dbReference type="ARBA" id="ARBA00022801"/>
    </source>
</evidence>
<feature type="domain" description="Peptidase M1 membrane alanine aminopeptidase" evidence="15">
    <location>
        <begin position="262"/>
        <end position="471"/>
    </location>
</feature>
<evidence type="ECO:0000256" key="13">
    <source>
        <dbReference type="ARBA" id="ARBA00031533"/>
    </source>
</evidence>
<evidence type="ECO:0000256" key="12">
    <source>
        <dbReference type="ARBA" id="ARBA00029811"/>
    </source>
</evidence>
<protein>
    <recommendedName>
        <fullName evidence="5">Aminopeptidase N</fullName>
        <ecNumber evidence="4">3.4.11.2</ecNumber>
    </recommendedName>
    <alternativeName>
        <fullName evidence="12">Alanine aminopeptidase</fullName>
    </alternativeName>
    <alternativeName>
        <fullName evidence="13">Lysyl aminopeptidase</fullName>
    </alternativeName>
</protein>
<dbReference type="InterPro" id="IPR042097">
    <property type="entry name" value="Aminopeptidase_N-like_N_sf"/>
</dbReference>
<sequence>MKHCQRGQTIDIGDGYSLFLLGEQSALPTPHARDFELPGDPLQYAPERPADVTHVKLEITLDFEQETISGTAFTTFVALYEEVKTIYFDAVELQIAEISIADGTKLAYSQTDKKLAVTLDRPYKHGEEFTVAITYSARPRTGLHFMKPVPEDPTRFEHAWTFGQPRYHSYWFPCHDAPNDRATTEIIVTVPARFVTISNGNLLEVIDHGATRTHHWLHNVPHAAYLVSLVVGDFAVIEDKYKEKPVTYYVRKDRKEDAPHYMGKTPRMMQFFSEYTGVEYAYDKYAQTVVEIYTGAMEHTTATTHSFALLTDKKGALDINDDMVLVVAHELAHQWFGDLVTCRDWSNGWLNEGFATYFEQLWGEHDRGQDAFKYEMLKEKQIYLAEDKRYRRPVVYYAYHDQGFELFDAHLYKKGGWVLHMLRHQLGENNFRRGIQAYLERYRTKEVITADLERTLEEVTGHSLARFFQQWIYSGGYPELDVTYSWDGENKLAKVKIKQKQKVDDLTPCFYTPLDIAFTIPVADDPNGQTRTISLKVLLGEEGQTEQSFYLPLEREPLMVRIDPDGWLLKTLSFERSTKMLTYQLANDPDVLGRIEAAEALGELKDEANLEALKTALFHDAFEGVRAEAARAIGQYGNEKALNILIQALNELDPRQFSRVRSTIARRLGTYQENKQPELAQRAAETLRALLEKGDVSYLVEAGAAEALGQTRTAGSVEVLDQLFQKPSWNYYIHRSIAAGLGATGEEKAVAILTRALYNSENYPSLRMAAALGLQAVGSNRLLYSEEVRKQAVTALSHAVQHDSWSPARQASAAALMSLGDASVAGLLDTTAKSELDDGAKRRMRLAAHNLRQNKKDDEQLKLLRKDLDDVREENRKLKEQLAAIEARLK</sequence>
<keyword evidence="14" id="KW-0175">Coiled coil</keyword>
<dbReference type="InterPro" id="IPR011989">
    <property type="entry name" value="ARM-like"/>
</dbReference>
<dbReference type="Pfam" id="PF01433">
    <property type="entry name" value="Peptidase_M1"/>
    <property type="match status" value="1"/>
</dbReference>
<comment type="caution">
    <text evidence="17">The sequence shown here is derived from an EMBL/GenBank/DDBJ whole genome shotgun (WGS) entry which is preliminary data.</text>
</comment>
<dbReference type="InterPro" id="IPR045357">
    <property type="entry name" value="Aminopeptidase_N-like_N"/>
</dbReference>
<dbReference type="CDD" id="cd09603">
    <property type="entry name" value="M1_APN_like"/>
    <property type="match status" value="1"/>
</dbReference>
<dbReference type="PANTHER" id="PTHR11533">
    <property type="entry name" value="PROTEASE M1 ZINC METALLOPROTEASE"/>
    <property type="match status" value="1"/>
</dbReference>
<dbReference type="CDD" id="cd14686">
    <property type="entry name" value="bZIP"/>
    <property type="match status" value="1"/>
</dbReference>
<dbReference type="GO" id="GO:0016285">
    <property type="term" value="F:alanyl aminopeptidase activity"/>
    <property type="evidence" value="ECO:0007669"/>
    <property type="project" value="UniProtKB-EC"/>
</dbReference>
<dbReference type="InterPro" id="IPR014782">
    <property type="entry name" value="Peptidase_M1_dom"/>
</dbReference>
<dbReference type="GO" id="GO:0042277">
    <property type="term" value="F:peptide binding"/>
    <property type="evidence" value="ECO:0007669"/>
    <property type="project" value="TreeGrafter"/>
</dbReference>
<evidence type="ECO:0000313" key="17">
    <source>
        <dbReference type="EMBL" id="GCE10166.1"/>
    </source>
</evidence>
<dbReference type="InterPro" id="IPR027268">
    <property type="entry name" value="Peptidase_M4/M1_CTD_sf"/>
</dbReference>
<dbReference type="InterPro" id="IPR016024">
    <property type="entry name" value="ARM-type_fold"/>
</dbReference>
<feature type="domain" description="Aminopeptidase N-like N-terminal" evidence="16">
    <location>
        <begin position="54"/>
        <end position="226"/>
    </location>
</feature>
<evidence type="ECO:0000256" key="1">
    <source>
        <dbReference type="ARBA" id="ARBA00000098"/>
    </source>
</evidence>
<gene>
    <name evidence="17" type="ORF">KTT_00250</name>
</gene>
<keyword evidence="8" id="KW-0479">Metal-binding</keyword>
<dbReference type="EC" id="3.4.11.2" evidence="4"/>
<name>A0A401ZTP1_9CHLR</name>
<keyword evidence="9" id="KW-0378">Hydrolase</keyword>
<keyword evidence="18" id="KW-1185">Reference proteome</keyword>
<dbReference type="SUPFAM" id="SSF48371">
    <property type="entry name" value="ARM repeat"/>
    <property type="match status" value="1"/>
</dbReference>
<accession>A0A401ZTP1</accession>
<dbReference type="SMART" id="SM00567">
    <property type="entry name" value="EZ_HEAT"/>
    <property type="match status" value="6"/>
</dbReference>
<keyword evidence="10" id="KW-0862">Zinc</keyword>
<dbReference type="GO" id="GO:0070006">
    <property type="term" value="F:metalloaminopeptidase activity"/>
    <property type="evidence" value="ECO:0007669"/>
    <property type="project" value="TreeGrafter"/>
</dbReference>
<reference evidence="18" key="1">
    <citation type="submission" date="2018-12" db="EMBL/GenBank/DDBJ databases">
        <title>Tengunoibacter tsumagoiensis gen. nov., sp. nov., Dictyobacter kobayashii sp. nov., D. alpinus sp. nov., and D. joshuensis sp. nov. and description of Dictyobacteraceae fam. nov. within the order Ktedonobacterales isolated from Tengu-no-mugimeshi.</title>
        <authorList>
            <person name="Wang C.M."/>
            <person name="Zheng Y."/>
            <person name="Sakai Y."/>
            <person name="Toyoda A."/>
            <person name="Minakuchi Y."/>
            <person name="Abe K."/>
            <person name="Yokota A."/>
            <person name="Yabe S."/>
        </authorList>
    </citation>
    <scope>NUCLEOTIDE SEQUENCE [LARGE SCALE GENOMIC DNA]</scope>
    <source>
        <strain evidence="18">Uno3</strain>
    </source>
</reference>
<evidence type="ECO:0000313" key="18">
    <source>
        <dbReference type="Proteomes" id="UP000287352"/>
    </source>
</evidence>
<comment type="catalytic activity">
    <reaction evidence="1">
        <text>Release of an N-terminal amino acid, Xaa-|-Yaa- from a peptide, amide or arylamide. Xaa is preferably Ala, but may be most amino acids including Pro (slow action). When a terminal hydrophobic residue is followed by a prolyl residue, the two may be released as an intact Xaa-Pro dipeptide.</text>
        <dbReference type="EC" id="3.4.11.2"/>
    </reaction>
</comment>
<keyword evidence="7" id="KW-0645">Protease</keyword>
<dbReference type="AlphaFoldDB" id="A0A401ZTP1"/>
<proteinExistence type="inferred from homology"/>
<dbReference type="GO" id="GO:0016020">
    <property type="term" value="C:membrane"/>
    <property type="evidence" value="ECO:0007669"/>
    <property type="project" value="TreeGrafter"/>
</dbReference>
<dbReference type="GO" id="GO:0006508">
    <property type="term" value="P:proteolysis"/>
    <property type="evidence" value="ECO:0007669"/>
    <property type="project" value="UniProtKB-KW"/>
</dbReference>
<dbReference type="Gene3D" id="2.60.40.1730">
    <property type="entry name" value="tricorn interacting facor f3 domain"/>
    <property type="match status" value="1"/>
</dbReference>
<dbReference type="Pfam" id="PF17900">
    <property type="entry name" value="Peptidase_M1_N"/>
    <property type="match status" value="1"/>
</dbReference>
<dbReference type="GO" id="GO:0008270">
    <property type="term" value="F:zinc ion binding"/>
    <property type="evidence" value="ECO:0007669"/>
    <property type="project" value="InterPro"/>
</dbReference>
<evidence type="ECO:0000259" key="16">
    <source>
        <dbReference type="Pfam" id="PF17900"/>
    </source>
</evidence>
<dbReference type="InterPro" id="IPR004155">
    <property type="entry name" value="PBS_lyase_HEAT"/>
</dbReference>
<dbReference type="SUPFAM" id="SSF55486">
    <property type="entry name" value="Metalloproteases ('zincins'), catalytic domain"/>
    <property type="match status" value="1"/>
</dbReference>
<keyword evidence="6 17" id="KW-0031">Aminopeptidase</keyword>